<evidence type="ECO:0000313" key="3">
    <source>
        <dbReference type="Proteomes" id="UP001056093"/>
    </source>
</evidence>
<dbReference type="Proteomes" id="UP001056093">
    <property type="component" value="Chromosome"/>
</dbReference>
<gene>
    <name evidence="2" type="ORF">M3M36_04345</name>
</gene>
<sequence length="107" mass="11819">MKDKVTAGRDQLGQVAPDFARYNDDILFGEVWADDTLNPKTRSIATNSALISMGAFEQLPFHMAKAKENGVSEEEMAALITQLAFYTGWPKGWSAFSILKNVYGGEQ</sequence>
<organism evidence="2 3">
    <name type="scientific">Fructobacillus americanaquae</name>
    <dbReference type="NCBI Taxonomy" id="2940302"/>
    <lineage>
        <taxon>Bacteria</taxon>
        <taxon>Bacillati</taxon>
        <taxon>Bacillota</taxon>
        <taxon>Bacilli</taxon>
        <taxon>Lactobacillales</taxon>
        <taxon>Lactobacillaceae</taxon>
        <taxon>Fructobacillus</taxon>
    </lineage>
</organism>
<protein>
    <submittedName>
        <fullName evidence="2">Carboxymuconolactone decarboxylase family protein</fullName>
    </submittedName>
</protein>
<dbReference type="InterPro" id="IPR052512">
    <property type="entry name" value="4CMD/NDH-1_regulator"/>
</dbReference>
<accession>A0ABY5BYI2</accession>
<dbReference type="InterPro" id="IPR029032">
    <property type="entry name" value="AhpD-like"/>
</dbReference>
<feature type="domain" description="Carboxymuconolactone decarboxylase-like" evidence="1">
    <location>
        <begin position="17"/>
        <end position="100"/>
    </location>
</feature>
<evidence type="ECO:0000259" key="1">
    <source>
        <dbReference type="Pfam" id="PF02627"/>
    </source>
</evidence>
<dbReference type="RefSeq" id="WP_252773389.1">
    <property type="nucleotide sequence ID" value="NZ_CP097122.1"/>
</dbReference>
<dbReference type="Pfam" id="PF02627">
    <property type="entry name" value="CMD"/>
    <property type="match status" value="1"/>
</dbReference>
<dbReference type="PANTHER" id="PTHR33570:SF9">
    <property type="entry name" value="BLL4600 PROTEIN"/>
    <property type="match status" value="1"/>
</dbReference>
<proteinExistence type="predicted"/>
<dbReference type="PANTHER" id="PTHR33570">
    <property type="entry name" value="4-CARBOXYMUCONOLACTONE DECARBOXYLASE FAMILY PROTEIN"/>
    <property type="match status" value="1"/>
</dbReference>
<name>A0ABY5BYI2_9LACO</name>
<evidence type="ECO:0000313" key="2">
    <source>
        <dbReference type="EMBL" id="USS91566.1"/>
    </source>
</evidence>
<dbReference type="SUPFAM" id="SSF69118">
    <property type="entry name" value="AhpD-like"/>
    <property type="match status" value="1"/>
</dbReference>
<dbReference type="InterPro" id="IPR003779">
    <property type="entry name" value="CMD-like"/>
</dbReference>
<dbReference type="Gene3D" id="1.20.1290.10">
    <property type="entry name" value="AhpD-like"/>
    <property type="match status" value="1"/>
</dbReference>
<keyword evidence="3" id="KW-1185">Reference proteome</keyword>
<dbReference type="EMBL" id="CP097122">
    <property type="protein sequence ID" value="USS91566.1"/>
    <property type="molecule type" value="Genomic_DNA"/>
</dbReference>
<reference evidence="2" key="1">
    <citation type="submission" date="2022-05" db="EMBL/GenBank/DDBJ databases">
        <authorList>
            <person name="Oliphant S.A."/>
            <person name="Watson-Haigh N.S."/>
            <person name="Sumby K.M."/>
            <person name="Gardner J.M."/>
            <person name="Jiranek V."/>
        </authorList>
    </citation>
    <scope>NUCLEOTIDE SEQUENCE</scope>
    <source>
        <strain evidence="2">KI3_B9</strain>
    </source>
</reference>